<dbReference type="Pfam" id="PF16064">
    <property type="entry name" value="DUF4806"/>
    <property type="match status" value="1"/>
</dbReference>
<dbReference type="InterPro" id="IPR032071">
    <property type="entry name" value="DUF4806"/>
</dbReference>
<sequence>MTTFLIVQFEDKTKENEVIPSSWYHEGLCALPSKNQQWEAENCTILKMSWKRHNYSYKKAVERKHEEDTSKSATVFLGNSSRNLRSEGSKRLQQQKMVTLHVSRHFFDEEHMDKDDTRNISVKEQQAASNPKKNVCRQIIHSSESEENSVEEDEDVAKVVIVVPIERSASERGLNSNQNNDDDEAGIIALPSTSKEIPHSKLSKPSNVLSVRRTPFEKHVIKMLANQNRYLRLMAREQAEVKADLKDLRRLFLSRKSASSGPTEVNPHPVFNKHVALPLRSIEDFKYFEEELLKEDVKSNLIEMLRGFFEKTLEDTLRRIWKEIMTNELMRLYTWTGTPKPNSRKQKGLAVRGSRLSSAVIEAVKHRDFVRTPIPKIEEVSKVYIRKAVDRLKPPI</sequence>
<dbReference type="OrthoDB" id="6747351at2759"/>
<organism evidence="2 3">
    <name type="scientific">Daphnia galeata</name>
    <dbReference type="NCBI Taxonomy" id="27404"/>
    <lineage>
        <taxon>Eukaryota</taxon>
        <taxon>Metazoa</taxon>
        <taxon>Ecdysozoa</taxon>
        <taxon>Arthropoda</taxon>
        <taxon>Crustacea</taxon>
        <taxon>Branchiopoda</taxon>
        <taxon>Diplostraca</taxon>
        <taxon>Cladocera</taxon>
        <taxon>Anomopoda</taxon>
        <taxon>Daphniidae</taxon>
        <taxon>Daphnia</taxon>
    </lineage>
</organism>
<feature type="domain" description="DUF4806" evidence="1">
    <location>
        <begin position="273"/>
        <end position="346"/>
    </location>
</feature>
<reference evidence="2" key="1">
    <citation type="submission" date="2021-11" db="EMBL/GenBank/DDBJ databases">
        <authorList>
            <person name="Schell T."/>
        </authorList>
    </citation>
    <scope>NUCLEOTIDE SEQUENCE</scope>
    <source>
        <strain evidence="2">M5</strain>
    </source>
</reference>
<comment type="caution">
    <text evidence="2">The sequence shown here is derived from an EMBL/GenBank/DDBJ whole genome shotgun (WGS) entry which is preliminary data.</text>
</comment>
<evidence type="ECO:0000313" key="3">
    <source>
        <dbReference type="Proteomes" id="UP000789390"/>
    </source>
</evidence>
<evidence type="ECO:0000259" key="1">
    <source>
        <dbReference type="Pfam" id="PF16064"/>
    </source>
</evidence>
<dbReference type="PANTHER" id="PTHR34153:SF2">
    <property type="entry name" value="SI:CH211-262H13.3-RELATED"/>
    <property type="match status" value="1"/>
</dbReference>
<protein>
    <recommendedName>
        <fullName evidence="1">DUF4806 domain-containing protein</fullName>
    </recommendedName>
</protein>
<dbReference type="AlphaFoldDB" id="A0A8J2RA02"/>
<gene>
    <name evidence="2" type="ORF">DGAL_LOCUS598</name>
</gene>
<accession>A0A8J2RA02</accession>
<dbReference type="Proteomes" id="UP000789390">
    <property type="component" value="Unassembled WGS sequence"/>
</dbReference>
<dbReference type="PANTHER" id="PTHR34153">
    <property type="entry name" value="SI:CH211-262H13.3-RELATED-RELATED"/>
    <property type="match status" value="1"/>
</dbReference>
<dbReference type="EMBL" id="CAKKLH010000002">
    <property type="protein sequence ID" value="CAH0098515.1"/>
    <property type="molecule type" value="Genomic_DNA"/>
</dbReference>
<proteinExistence type="predicted"/>
<name>A0A8J2RA02_9CRUS</name>
<evidence type="ECO:0000313" key="2">
    <source>
        <dbReference type="EMBL" id="CAH0098515.1"/>
    </source>
</evidence>
<keyword evidence="3" id="KW-1185">Reference proteome</keyword>